<organism evidence="2 3">
    <name type="scientific">Chaetoceros tenuissimus</name>
    <dbReference type="NCBI Taxonomy" id="426638"/>
    <lineage>
        <taxon>Eukaryota</taxon>
        <taxon>Sar</taxon>
        <taxon>Stramenopiles</taxon>
        <taxon>Ochrophyta</taxon>
        <taxon>Bacillariophyta</taxon>
        <taxon>Coscinodiscophyceae</taxon>
        <taxon>Chaetocerotophycidae</taxon>
        <taxon>Chaetocerotales</taxon>
        <taxon>Chaetocerotaceae</taxon>
        <taxon>Chaetoceros</taxon>
    </lineage>
</organism>
<evidence type="ECO:0008006" key="4">
    <source>
        <dbReference type="Google" id="ProtNLM"/>
    </source>
</evidence>
<accession>A0AAD3CM14</accession>
<keyword evidence="1" id="KW-0732">Signal</keyword>
<feature type="chain" id="PRO_5042066665" description="Calmodulin" evidence="1">
    <location>
        <begin position="20"/>
        <end position="189"/>
    </location>
</feature>
<sequence length="189" mass="21164">MTKSLLIILIFTIFSAVSAQFGVPKQEAPPTDPPSLQSLSQEDPELYEAMQMFAGMTPEERMETMEELKVVLGDDPALLKELDTIMEEIANMDPMEMDQSLQDLQSDVVNDALDLLAKADENDWEKVAANQQAILEAVIQNGGMSEEEAKMFRTDPDAWQEELRLIFEELKQLGLEHEQNGGETGSDEL</sequence>
<comment type="caution">
    <text evidence="2">The sequence shown here is derived from an EMBL/GenBank/DDBJ whole genome shotgun (WGS) entry which is preliminary data.</text>
</comment>
<evidence type="ECO:0000313" key="2">
    <source>
        <dbReference type="EMBL" id="GFH48537.1"/>
    </source>
</evidence>
<dbReference type="Proteomes" id="UP001054902">
    <property type="component" value="Unassembled WGS sequence"/>
</dbReference>
<evidence type="ECO:0000256" key="1">
    <source>
        <dbReference type="SAM" id="SignalP"/>
    </source>
</evidence>
<protein>
    <recommendedName>
        <fullName evidence="4">Calmodulin</fullName>
    </recommendedName>
</protein>
<dbReference type="EMBL" id="BLLK01000028">
    <property type="protein sequence ID" value="GFH48537.1"/>
    <property type="molecule type" value="Genomic_DNA"/>
</dbReference>
<gene>
    <name evidence="2" type="ORF">CTEN210_05013</name>
</gene>
<evidence type="ECO:0000313" key="3">
    <source>
        <dbReference type="Proteomes" id="UP001054902"/>
    </source>
</evidence>
<reference evidence="2 3" key="1">
    <citation type="journal article" date="2021" name="Sci. Rep.">
        <title>The genome of the diatom Chaetoceros tenuissimus carries an ancient integrated fragment of an extant virus.</title>
        <authorList>
            <person name="Hongo Y."/>
            <person name="Kimura K."/>
            <person name="Takaki Y."/>
            <person name="Yoshida Y."/>
            <person name="Baba S."/>
            <person name="Kobayashi G."/>
            <person name="Nagasaki K."/>
            <person name="Hano T."/>
            <person name="Tomaru Y."/>
        </authorList>
    </citation>
    <scope>NUCLEOTIDE SEQUENCE [LARGE SCALE GENOMIC DNA]</scope>
    <source>
        <strain evidence="2 3">NIES-3715</strain>
    </source>
</reference>
<proteinExistence type="predicted"/>
<feature type="signal peptide" evidence="1">
    <location>
        <begin position="1"/>
        <end position="19"/>
    </location>
</feature>
<dbReference type="AlphaFoldDB" id="A0AAD3CM14"/>
<keyword evidence="3" id="KW-1185">Reference proteome</keyword>
<name>A0AAD3CM14_9STRA</name>